<protein>
    <submittedName>
        <fullName evidence="2">Uncharacterized protein</fullName>
    </submittedName>
</protein>
<accession>A0A9Q9F4M7</accession>
<feature type="transmembrane region" description="Helical" evidence="1">
    <location>
        <begin position="12"/>
        <end position="32"/>
    </location>
</feature>
<evidence type="ECO:0000313" key="5">
    <source>
        <dbReference type="Proteomes" id="UP001059985"/>
    </source>
</evidence>
<keyword evidence="1" id="KW-0812">Transmembrane</keyword>
<dbReference type="Proteomes" id="UP001059985">
    <property type="component" value="Chromosome"/>
</dbReference>
<keyword evidence="1" id="KW-0472">Membrane</keyword>
<dbReference type="EMBL" id="CP089286">
    <property type="protein sequence ID" value="UTO55878.1"/>
    <property type="molecule type" value="Genomic_DNA"/>
</dbReference>
<sequence length="256" mass="30099">MSKTLMIREVWLWCIISCIHAFWAGTVVYCLLDIKKDLNMYSQQCTQLFNKCDAKVTNSEAVILSKMDKITMSVSANKLFVNKDGNVQTRCLSKLLLSIIDFKESFFNDALTKDKIYKIKQIFHVINDNSIENALDKIEKLNDKEINTFKKLKEFLKIIISRFHYRNANLFEKFLSKWVFIKNNNSKLWKNLKELEFYVDNNHWNNALNFAKKELNSFDDLQSWIINLEDLVTIEKNISLIYNQLSKHIIASSGNE</sequence>
<evidence type="ECO:0000256" key="1">
    <source>
        <dbReference type="SAM" id="Phobius"/>
    </source>
</evidence>
<organism evidence="2 4">
    <name type="scientific">Neoehrlichia mikurensis</name>
    <dbReference type="NCBI Taxonomy" id="89586"/>
    <lineage>
        <taxon>Bacteria</taxon>
        <taxon>Pseudomonadati</taxon>
        <taxon>Pseudomonadota</taxon>
        <taxon>Alphaproteobacteria</taxon>
        <taxon>Rickettsiales</taxon>
        <taxon>Anaplasmataceae</taxon>
        <taxon>Candidatus Neoehrlichia</taxon>
    </lineage>
</organism>
<gene>
    <name evidence="3" type="ORF">LUA81_02325</name>
    <name evidence="2" type="ORF">LUA82_02345</name>
</gene>
<dbReference type="EMBL" id="CP089285">
    <property type="protein sequence ID" value="UTO56794.1"/>
    <property type="molecule type" value="Genomic_DNA"/>
</dbReference>
<dbReference type="Proteomes" id="UP001059822">
    <property type="component" value="Chromosome"/>
</dbReference>
<evidence type="ECO:0000313" key="4">
    <source>
        <dbReference type="Proteomes" id="UP001059822"/>
    </source>
</evidence>
<keyword evidence="5" id="KW-1185">Reference proteome</keyword>
<dbReference type="RefSeq" id="WP_218194374.1">
    <property type="nucleotide sequence ID" value="NZ_CP054597.1"/>
</dbReference>
<name>A0A9Q9F4M7_9RICK</name>
<evidence type="ECO:0000313" key="3">
    <source>
        <dbReference type="EMBL" id="UTO56794.1"/>
    </source>
</evidence>
<dbReference type="AlphaFoldDB" id="A0A9Q9F4M7"/>
<proteinExistence type="predicted"/>
<evidence type="ECO:0000313" key="2">
    <source>
        <dbReference type="EMBL" id="UTO55878.1"/>
    </source>
</evidence>
<reference evidence="2" key="1">
    <citation type="journal article" date="2022" name="Microorganisms">
        <title>Assembly and Comparison of Ca. Neoehrlichia mikurensis Genomes.</title>
        <authorList>
            <person name="Azagi T."/>
            <person name="Dirks R.P."/>
            <person name="Yebra-Pimentel E.S."/>
            <person name="Schaap P.J."/>
            <person name="Koehorst J.J."/>
            <person name="Esser H.J."/>
            <person name="Sprong H."/>
        </authorList>
    </citation>
    <scope>NUCLEOTIDE SEQUENCE</scope>
    <source>
        <strain evidence="3">18-2804</strain>
        <strain evidence="2">18-2837</strain>
    </source>
</reference>
<keyword evidence="1" id="KW-1133">Transmembrane helix</keyword>